<gene>
    <name evidence="2" type="ORF">JAAARDRAFT_199840</name>
</gene>
<feature type="compositionally biased region" description="Acidic residues" evidence="1">
    <location>
        <begin position="25"/>
        <end position="37"/>
    </location>
</feature>
<organism evidence="2 3">
    <name type="scientific">Jaapia argillacea MUCL 33604</name>
    <dbReference type="NCBI Taxonomy" id="933084"/>
    <lineage>
        <taxon>Eukaryota</taxon>
        <taxon>Fungi</taxon>
        <taxon>Dikarya</taxon>
        <taxon>Basidiomycota</taxon>
        <taxon>Agaricomycotina</taxon>
        <taxon>Agaricomycetes</taxon>
        <taxon>Agaricomycetidae</taxon>
        <taxon>Jaapiales</taxon>
        <taxon>Jaapiaceae</taxon>
        <taxon>Jaapia</taxon>
    </lineage>
</organism>
<protein>
    <submittedName>
        <fullName evidence="2">Uncharacterized protein</fullName>
    </submittedName>
</protein>
<feature type="compositionally biased region" description="Basic and acidic residues" evidence="1">
    <location>
        <begin position="139"/>
        <end position="158"/>
    </location>
</feature>
<name>A0A067PHT8_9AGAM</name>
<dbReference type="AlphaFoldDB" id="A0A067PHT8"/>
<evidence type="ECO:0000313" key="2">
    <source>
        <dbReference type="EMBL" id="KDQ50597.1"/>
    </source>
</evidence>
<proteinExistence type="predicted"/>
<dbReference type="Proteomes" id="UP000027265">
    <property type="component" value="Unassembled WGS sequence"/>
</dbReference>
<sequence>MNTSARSFKRIKYTLLPPNQCADADGSEDSSEEEALGNDDPIAAAEPANADSSDLSFEEEGLGNDDPIAAAQYVYQEAAGDAYVPSDAEESTDSDLEVVPDSEEEANQPKSNRGRQGKAKTSTRDKDQISINRKVITRSTRDKNSVSENDKRAEEGRNKGVLLDPSYFDDVYAQKLGKAMSLKGPFPDTSMKTQLHVQGYATAVAHLAVKAKDRQSKALEALVLKIDSATTVKHNDAAQSHSDAFAANNLWARQLQLQEADLKLRQQELDLKREELLLRKRD</sequence>
<dbReference type="EMBL" id="KL197758">
    <property type="protein sequence ID" value="KDQ50597.1"/>
    <property type="molecule type" value="Genomic_DNA"/>
</dbReference>
<dbReference type="InParanoid" id="A0A067PHT8"/>
<feature type="region of interest" description="Disordered" evidence="1">
    <location>
        <begin position="18"/>
        <end position="158"/>
    </location>
</feature>
<accession>A0A067PHT8</accession>
<evidence type="ECO:0000313" key="3">
    <source>
        <dbReference type="Proteomes" id="UP000027265"/>
    </source>
</evidence>
<dbReference type="HOGENOM" id="CLU_987164_0_0_1"/>
<reference evidence="3" key="1">
    <citation type="journal article" date="2014" name="Proc. Natl. Acad. Sci. U.S.A.">
        <title>Extensive sampling of basidiomycete genomes demonstrates inadequacy of the white-rot/brown-rot paradigm for wood decay fungi.</title>
        <authorList>
            <person name="Riley R."/>
            <person name="Salamov A.A."/>
            <person name="Brown D.W."/>
            <person name="Nagy L.G."/>
            <person name="Floudas D."/>
            <person name="Held B.W."/>
            <person name="Levasseur A."/>
            <person name="Lombard V."/>
            <person name="Morin E."/>
            <person name="Otillar R."/>
            <person name="Lindquist E.A."/>
            <person name="Sun H."/>
            <person name="LaButti K.M."/>
            <person name="Schmutz J."/>
            <person name="Jabbour D."/>
            <person name="Luo H."/>
            <person name="Baker S.E."/>
            <person name="Pisabarro A.G."/>
            <person name="Walton J.D."/>
            <person name="Blanchette R.A."/>
            <person name="Henrissat B."/>
            <person name="Martin F."/>
            <person name="Cullen D."/>
            <person name="Hibbett D.S."/>
            <person name="Grigoriev I.V."/>
        </authorList>
    </citation>
    <scope>NUCLEOTIDE SEQUENCE [LARGE SCALE GENOMIC DNA]</scope>
    <source>
        <strain evidence="3">MUCL 33604</strain>
    </source>
</reference>
<feature type="compositionally biased region" description="Acidic residues" evidence="1">
    <location>
        <begin position="87"/>
        <end position="106"/>
    </location>
</feature>
<keyword evidence="3" id="KW-1185">Reference proteome</keyword>
<evidence type="ECO:0000256" key="1">
    <source>
        <dbReference type="SAM" id="MobiDB-lite"/>
    </source>
</evidence>